<dbReference type="SUPFAM" id="SSF51735">
    <property type="entry name" value="NAD(P)-binding Rossmann-fold domains"/>
    <property type="match status" value="1"/>
</dbReference>
<evidence type="ECO:0000256" key="2">
    <source>
        <dbReference type="ARBA" id="ARBA00022857"/>
    </source>
</evidence>
<dbReference type="EMBL" id="KN880492">
    <property type="protein sequence ID" value="KIY68978.1"/>
    <property type="molecule type" value="Genomic_DNA"/>
</dbReference>
<name>A0A0D7BEQ1_9AGAR</name>
<dbReference type="Proteomes" id="UP000054007">
    <property type="component" value="Unassembled WGS sequence"/>
</dbReference>
<keyword evidence="5" id="KW-1185">Reference proteome</keyword>
<dbReference type="PANTHER" id="PTHR43618:SF4">
    <property type="entry name" value="SHORT CHAIN DEHYDROGENASE_REDUCTASE FAMILY (AFU_ORTHOLOGUE AFUA_7G04540)"/>
    <property type="match status" value="1"/>
</dbReference>
<dbReference type="InterPro" id="IPR002347">
    <property type="entry name" value="SDR_fam"/>
</dbReference>
<dbReference type="GO" id="GO:0016491">
    <property type="term" value="F:oxidoreductase activity"/>
    <property type="evidence" value="ECO:0007669"/>
    <property type="project" value="UniProtKB-KW"/>
</dbReference>
<dbReference type="InterPro" id="IPR052178">
    <property type="entry name" value="Sec_Metab_Biosynth_SDR"/>
</dbReference>
<dbReference type="PANTHER" id="PTHR43618">
    <property type="entry name" value="7-ALPHA-HYDROXYSTEROID DEHYDROGENASE"/>
    <property type="match status" value="1"/>
</dbReference>
<dbReference type="AlphaFoldDB" id="A0A0D7BEQ1"/>
<dbReference type="PRINTS" id="PR00081">
    <property type="entry name" value="GDHRDH"/>
</dbReference>
<evidence type="ECO:0000313" key="4">
    <source>
        <dbReference type="EMBL" id="KIY68978.1"/>
    </source>
</evidence>
<gene>
    <name evidence="4" type="ORF">CYLTODRAFT_409940</name>
</gene>
<dbReference type="STRING" id="1314674.A0A0D7BEQ1"/>
<protein>
    <submittedName>
        <fullName evidence="4">NAD(P)-binding protein</fullName>
    </submittedName>
</protein>
<evidence type="ECO:0000256" key="1">
    <source>
        <dbReference type="ARBA" id="ARBA00006484"/>
    </source>
</evidence>
<comment type="similarity">
    <text evidence="1">Belongs to the short-chain dehydrogenases/reductases (SDR) family.</text>
</comment>
<dbReference type="PRINTS" id="PR00080">
    <property type="entry name" value="SDRFAMILY"/>
</dbReference>
<dbReference type="Gene3D" id="3.40.50.720">
    <property type="entry name" value="NAD(P)-binding Rossmann-like Domain"/>
    <property type="match status" value="1"/>
</dbReference>
<organism evidence="4 5">
    <name type="scientific">Cylindrobasidium torrendii FP15055 ss-10</name>
    <dbReference type="NCBI Taxonomy" id="1314674"/>
    <lineage>
        <taxon>Eukaryota</taxon>
        <taxon>Fungi</taxon>
        <taxon>Dikarya</taxon>
        <taxon>Basidiomycota</taxon>
        <taxon>Agaricomycotina</taxon>
        <taxon>Agaricomycetes</taxon>
        <taxon>Agaricomycetidae</taxon>
        <taxon>Agaricales</taxon>
        <taxon>Marasmiineae</taxon>
        <taxon>Physalacriaceae</taxon>
        <taxon>Cylindrobasidium</taxon>
    </lineage>
</organism>
<keyword evidence="3" id="KW-0560">Oxidoreductase</keyword>
<sequence>MSSQSAEFALQNQIALVTGAGTGVWAIHVNLHCVAIYLLCSGLIIAKALASQGAKVYIAGRRAHVLENAAASVNIVGPGKVVPCACFTSDYQISLRMDVVDEEDIKVAVHNIEALDGRLNILVNNAGVNGPTTDPAGFNERKNNADDLFEPEAFDDWVALFKLNTIAPFFLIKAFTPLLLKGAAEHQGTANIINISSTAASINYVNTSASFSYGVSKAALEHLTVVLAAHFAKTGQPIRVNAIAPGLFPSELSETFSANIDMKAFFEQPLPGFLSPVPAKRMGTADEMGKTAVYLTTNEYVNGIVLTVDGAISIVNP</sequence>
<evidence type="ECO:0000313" key="5">
    <source>
        <dbReference type="Proteomes" id="UP000054007"/>
    </source>
</evidence>
<keyword evidence="2" id="KW-0521">NADP</keyword>
<dbReference type="InterPro" id="IPR036291">
    <property type="entry name" value="NAD(P)-bd_dom_sf"/>
</dbReference>
<proteinExistence type="inferred from homology"/>
<accession>A0A0D7BEQ1</accession>
<dbReference type="CDD" id="cd05233">
    <property type="entry name" value="SDR_c"/>
    <property type="match status" value="1"/>
</dbReference>
<reference evidence="4 5" key="1">
    <citation type="journal article" date="2015" name="Fungal Genet. Biol.">
        <title>Evolution of novel wood decay mechanisms in Agaricales revealed by the genome sequences of Fistulina hepatica and Cylindrobasidium torrendii.</title>
        <authorList>
            <person name="Floudas D."/>
            <person name="Held B.W."/>
            <person name="Riley R."/>
            <person name="Nagy L.G."/>
            <person name="Koehler G."/>
            <person name="Ransdell A.S."/>
            <person name="Younus H."/>
            <person name="Chow J."/>
            <person name="Chiniquy J."/>
            <person name="Lipzen A."/>
            <person name="Tritt A."/>
            <person name="Sun H."/>
            <person name="Haridas S."/>
            <person name="LaButti K."/>
            <person name="Ohm R.A."/>
            <person name="Kues U."/>
            <person name="Blanchette R.A."/>
            <person name="Grigoriev I.V."/>
            <person name="Minto R.E."/>
            <person name="Hibbett D.S."/>
        </authorList>
    </citation>
    <scope>NUCLEOTIDE SEQUENCE [LARGE SCALE GENOMIC DNA]</scope>
    <source>
        <strain evidence="4 5">FP15055 ss-10</strain>
    </source>
</reference>
<dbReference type="OrthoDB" id="3819888at2759"/>
<dbReference type="InterPro" id="IPR020904">
    <property type="entry name" value="Sc_DH/Rdtase_CS"/>
</dbReference>
<dbReference type="Pfam" id="PF13561">
    <property type="entry name" value="adh_short_C2"/>
    <property type="match status" value="1"/>
</dbReference>
<dbReference type="PROSITE" id="PS00061">
    <property type="entry name" value="ADH_SHORT"/>
    <property type="match status" value="1"/>
</dbReference>
<evidence type="ECO:0000256" key="3">
    <source>
        <dbReference type="ARBA" id="ARBA00023002"/>
    </source>
</evidence>